<proteinExistence type="inferred from homology"/>
<comment type="similarity">
    <text evidence="1 7">Belongs to the cytochrome P450 family.</text>
</comment>
<dbReference type="PROSITE" id="PS00086">
    <property type="entry name" value="CYTOCHROME_P450"/>
    <property type="match status" value="1"/>
</dbReference>
<dbReference type="GO" id="GO:0005506">
    <property type="term" value="F:iron ion binding"/>
    <property type="evidence" value="ECO:0007669"/>
    <property type="project" value="InterPro"/>
</dbReference>
<evidence type="ECO:0000256" key="3">
    <source>
        <dbReference type="ARBA" id="ARBA00022723"/>
    </source>
</evidence>
<organism evidence="9 10">
    <name type="scientific">Nonomuraea muscovyensis</name>
    <dbReference type="NCBI Taxonomy" id="1124761"/>
    <lineage>
        <taxon>Bacteria</taxon>
        <taxon>Bacillati</taxon>
        <taxon>Actinomycetota</taxon>
        <taxon>Actinomycetes</taxon>
        <taxon>Streptosporangiales</taxon>
        <taxon>Streptosporangiaceae</taxon>
        <taxon>Nonomuraea</taxon>
    </lineage>
</organism>
<evidence type="ECO:0000313" key="10">
    <source>
        <dbReference type="Proteomes" id="UP000583800"/>
    </source>
</evidence>
<dbReference type="CDD" id="cd11030">
    <property type="entry name" value="CYP105-like"/>
    <property type="match status" value="1"/>
</dbReference>
<evidence type="ECO:0000256" key="5">
    <source>
        <dbReference type="ARBA" id="ARBA00023004"/>
    </source>
</evidence>
<dbReference type="FunFam" id="1.10.630.10:FF:000018">
    <property type="entry name" value="Cytochrome P450 monooxygenase"/>
    <property type="match status" value="1"/>
</dbReference>
<keyword evidence="4 7" id="KW-0560">Oxidoreductase</keyword>
<keyword evidence="10" id="KW-1185">Reference proteome</keyword>
<keyword evidence="3 7" id="KW-0479">Metal-binding</keyword>
<sequence>MGESLHTVTTMPTERQPGCPFDPPKELIQAREHGPISRFPFPDGHEGRLVTGYDLVRSVLADSRFSSRKELMRHHPLVDLGEIEVPPAPPGEFLLMDEPQHSRYRKPLVGRFTVRRMRLLTERVEQVTAEHLDAMEKAGPSADLVTAFAKPIPSIIICELLGVPYEDRGFFQEHIDTFLGGEVGDEELIAAYTATQQYLAELVVAKRANPTDDVLSELTDSDLTDEELRGVALILLSAGFDTTANMLALGTFALLRNPEQLAALRADPALTDKAVEELLRYLSVAKTFMRTALEDVELGGQTIKAGTTVILSYATANRDPERFADPHTLDLQRQDGGHLAFGHGIHQCLGQQLARVEMRVALPALLNRFPTLRLAVPADEVALRPETADIYGVKSLPVTWDA</sequence>
<dbReference type="Proteomes" id="UP000583800">
    <property type="component" value="Unassembled WGS sequence"/>
</dbReference>
<evidence type="ECO:0000256" key="4">
    <source>
        <dbReference type="ARBA" id="ARBA00023002"/>
    </source>
</evidence>
<dbReference type="PANTHER" id="PTHR46696:SF1">
    <property type="entry name" value="CYTOCHROME P450 YJIB-RELATED"/>
    <property type="match status" value="1"/>
</dbReference>
<dbReference type="InterPro" id="IPR001128">
    <property type="entry name" value="Cyt_P450"/>
</dbReference>
<reference evidence="9 10" key="1">
    <citation type="submission" date="2020-08" db="EMBL/GenBank/DDBJ databases">
        <title>Sequencing the genomes of 1000 actinobacteria strains.</title>
        <authorList>
            <person name="Klenk H.-P."/>
        </authorList>
    </citation>
    <scope>NUCLEOTIDE SEQUENCE [LARGE SCALE GENOMIC DNA]</scope>
    <source>
        <strain evidence="9 10">DSM 45913</strain>
    </source>
</reference>
<feature type="compositionally biased region" description="Polar residues" evidence="8">
    <location>
        <begin position="1"/>
        <end position="13"/>
    </location>
</feature>
<dbReference type="Pfam" id="PF00067">
    <property type="entry name" value="p450"/>
    <property type="match status" value="1"/>
</dbReference>
<evidence type="ECO:0000313" key="9">
    <source>
        <dbReference type="EMBL" id="MBB6347016.1"/>
    </source>
</evidence>
<gene>
    <name evidence="9" type="ORF">FHU36_003561</name>
</gene>
<keyword evidence="2 7" id="KW-0349">Heme</keyword>
<protein>
    <submittedName>
        <fullName evidence="9">Cytochrome P450</fullName>
    </submittedName>
</protein>
<dbReference type="PRINTS" id="PR00359">
    <property type="entry name" value="BP450"/>
</dbReference>
<evidence type="ECO:0000256" key="7">
    <source>
        <dbReference type="RuleBase" id="RU000461"/>
    </source>
</evidence>
<accession>A0A7X0EZS3</accession>
<evidence type="ECO:0000256" key="8">
    <source>
        <dbReference type="SAM" id="MobiDB-lite"/>
    </source>
</evidence>
<dbReference type="PRINTS" id="PR00385">
    <property type="entry name" value="P450"/>
</dbReference>
<dbReference type="PANTHER" id="PTHR46696">
    <property type="entry name" value="P450, PUTATIVE (EUROFUNG)-RELATED"/>
    <property type="match status" value="1"/>
</dbReference>
<comment type="caution">
    <text evidence="9">The sequence shown here is derived from an EMBL/GenBank/DDBJ whole genome shotgun (WGS) entry which is preliminary data.</text>
</comment>
<dbReference type="AlphaFoldDB" id="A0A7X0EZS3"/>
<evidence type="ECO:0000256" key="1">
    <source>
        <dbReference type="ARBA" id="ARBA00010617"/>
    </source>
</evidence>
<dbReference type="SUPFAM" id="SSF48264">
    <property type="entry name" value="Cytochrome P450"/>
    <property type="match status" value="1"/>
</dbReference>
<dbReference type="InterPro" id="IPR017972">
    <property type="entry name" value="Cyt_P450_CS"/>
</dbReference>
<keyword evidence="6 7" id="KW-0503">Monooxygenase</keyword>
<dbReference type="Gene3D" id="1.10.630.10">
    <property type="entry name" value="Cytochrome P450"/>
    <property type="match status" value="1"/>
</dbReference>
<feature type="region of interest" description="Disordered" evidence="8">
    <location>
        <begin position="1"/>
        <end position="20"/>
    </location>
</feature>
<evidence type="ECO:0000256" key="2">
    <source>
        <dbReference type="ARBA" id="ARBA00022617"/>
    </source>
</evidence>
<dbReference type="GO" id="GO:0004497">
    <property type="term" value="F:monooxygenase activity"/>
    <property type="evidence" value="ECO:0007669"/>
    <property type="project" value="UniProtKB-KW"/>
</dbReference>
<evidence type="ECO:0000256" key="6">
    <source>
        <dbReference type="ARBA" id="ARBA00023033"/>
    </source>
</evidence>
<keyword evidence="5 7" id="KW-0408">Iron</keyword>
<dbReference type="GO" id="GO:0020037">
    <property type="term" value="F:heme binding"/>
    <property type="evidence" value="ECO:0007669"/>
    <property type="project" value="InterPro"/>
</dbReference>
<dbReference type="EMBL" id="JACHJB010000002">
    <property type="protein sequence ID" value="MBB6347016.1"/>
    <property type="molecule type" value="Genomic_DNA"/>
</dbReference>
<dbReference type="InterPro" id="IPR036396">
    <property type="entry name" value="Cyt_P450_sf"/>
</dbReference>
<dbReference type="InterPro" id="IPR002397">
    <property type="entry name" value="Cyt_P450_B"/>
</dbReference>
<dbReference type="GO" id="GO:0016705">
    <property type="term" value="F:oxidoreductase activity, acting on paired donors, with incorporation or reduction of molecular oxygen"/>
    <property type="evidence" value="ECO:0007669"/>
    <property type="project" value="InterPro"/>
</dbReference>
<name>A0A7X0EZS3_9ACTN</name>
<dbReference type="RefSeq" id="WP_185085039.1">
    <property type="nucleotide sequence ID" value="NZ_JACHJB010000002.1"/>
</dbReference>